<dbReference type="GO" id="GO:0005886">
    <property type="term" value="C:plasma membrane"/>
    <property type="evidence" value="ECO:0007669"/>
    <property type="project" value="TreeGrafter"/>
</dbReference>
<dbReference type="GO" id="GO:0009055">
    <property type="term" value="F:electron transfer activity"/>
    <property type="evidence" value="ECO:0007669"/>
    <property type="project" value="InterPro"/>
</dbReference>
<feature type="region of interest" description="Disordered" evidence="6">
    <location>
        <begin position="129"/>
        <end position="183"/>
    </location>
</feature>
<dbReference type="EMBL" id="JARAOO010000002">
    <property type="protein sequence ID" value="KAJ7978939.1"/>
    <property type="molecule type" value="Genomic_DNA"/>
</dbReference>
<feature type="chain" id="PRO_5042174650" evidence="7">
    <location>
        <begin position="25"/>
        <end position="339"/>
    </location>
</feature>
<keyword evidence="4" id="KW-0186">Copper</keyword>
<comment type="caution">
    <text evidence="9">The sequence shown here is derived from an EMBL/GenBank/DDBJ whole genome shotgun (WGS) entry which is preliminary data.</text>
</comment>
<evidence type="ECO:0000313" key="9">
    <source>
        <dbReference type="EMBL" id="KAJ7978939.1"/>
    </source>
</evidence>
<evidence type="ECO:0000256" key="7">
    <source>
        <dbReference type="SAM" id="SignalP"/>
    </source>
</evidence>
<dbReference type="AlphaFoldDB" id="A0AAD7VKK5"/>
<gene>
    <name evidence="9" type="ORF">O6P43_002394</name>
</gene>
<dbReference type="SUPFAM" id="SSF49503">
    <property type="entry name" value="Cupredoxins"/>
    <property type="match status" value="2"/>
</dbReference>
<reference evidence="9" key="1">
    <citation type="journal article" date="2023" name="Science">
        <title>Elucidation of the pathway for biosynthesis of saponin adjuvants from the soapbark tree.</title>
        <authorList>
            <person name="Reed J."/>
            <person name="Orme A."/>
            <person name="El-Demerdash A."/>
            <person name="Owen C."/>
            <person name="Martin L.B.B."/>
            <person name="Misra R.C."/>
            <person name="Kikuchi S."/>
            <person name="Rejzek M."/>
            <person name="Martin A.C."/>
            <person name="Harkess A."/>
            <person name="Leebens-Mack J."/>
            <person name="Louveau T."/>
            <person name="Stephenson M.J."/>
            <person name="Osbourn A."/>
        </authorList>
    </citation>
    <scope>NUCLEOTIDE SEQUENCE</scope>
    <source>
        <strain evidence="9">S10</strain>
    </source>
</reference>
<dbReference type="PROSITE" id="PS51485">
    <property type="entry name" value="PHYTOCYANIN"/>
    <property type="match status" value="2"/>
</dbReference>
<evidence type="ECO:0000256" key="1">
    <source>
        <dbReference type="ARBA" id="ARBA00022448"/>
    </source>
</evidence>
<name>A0AAD7VKK5_QUISA</name>
<accession>A0AAD7VKK5</accession>
<evidence type="ECO:0000256" key="3">
    <source>
        <dbReference type="ARBA" id="ARBA00022982"/>
    </source>
</evidence>
<dbReference type="InterPro" id="IPR003245">
    <property type="entry name" value="Phytocyanin_dom"/>
</dbReference>
<keyword evidence="2" id="KW-0479">Metal-binding</keyword>
<keyword evidence="7" id="KW-0732">Signal</keyword>
<dbReference type="KEGG" id="qsa:O6P43_002394"/>
<evidence type="ECO:0000256" key="2">
    <source>
        <dbReference type="ARBA" id="ARBA00022723"/>
    </source>
</evidence>
<feature type="signal peptide" evidence="7">
    <location>
        <begin position="1"/>
        <end position="24"/>
    </location>
</feature>
<dbReference type="GO" id="GO:0046872">
    <property type="term" value="F:metal ion binding"/>
    <property type="evidence" value="ECO:0007669"/>
    <property type="project" value="UniProtKB-KW"/>
</dbReference>
<protein>
    <submittedName>
        <fullName evidence="9">Blue copper protein-like</fullName>
    </submittedName>
</protein>
<dbReference type="PANTHER" id="PTHR33021:SF496">
    <property type="entry name" value="OS08G0482700 PROTEIN"/>
    <property type="match status" value="1"/>
</dbReference>
<keyword evidence="5" id="KW-0325">Glycoprotein</keyword>
<feature type="domain" description="Phytocyanin" evidence="8">
    <location>
        <begin position="186"/>
        <end position="289"/>
    </location>
</feature>
<keyword evidence="10" id="KW-1185">Reference proteome</keyword>
<evidence type="ECO:0000256" key="4">
    <source>
        <dbReference type="ARBA" id="ARBA00023008"/>
    </source>
</evidence>
<keyword evidence="1" id="KW-0813">Transport</keyword>
<dbReference type="Pfam" id="PF02298">
    <property type="entry name" value="Cu_bind_like"/>
    <property type="match status" value="2"/>
</dbReference>
<dbReference type="InterPro" id="IPR028871">
    <property type="entry name" value="BlueCu_1_BS"/>
</dbReference>
<proteinExistence type="predicted"/>
<sequence length="339" mass="34514">MARKINVFILFLVVVAASIKSSSAQTRYVVGDALGWAIPPGGAATYTTWAANKRFATSDVLVFNFTSGAHNVARVTKAAYDACTTTNPISIQSTSPANITLNEIGAHYYICGFPGHCSAGQKLTVTVTSASSSSPAPAPATTPPTRSPPTPTPTPSPVPTPTLAPEPATTPSPATSPAPAPATEAKTYTVGDATGWTIPPGGAATYQRWASGKTFSVGDVLVFNFPSGAHNVAEVTKENFNPCTTASPISIETTPPVRVTLSKAGEHFYICAVPTHCSLGQKLSINVTGRSTATPPSSASTPSSTTPTVGSPPPDSSANALGVAGLSATLLSIAVALLY</sequence>
<feature type="compositionally biased region" description="Pro residues" evidence="6">
    <location>
        <begin position="136"/>
        <end position="180"/>
    </location>
</feature>
<dbReference type="FunFam" id="2.60.40.420:FF:000003">
    <property type="entry name" value="Blue copper"/>
    <property type="match status" value="2"/>
</dbReference>
<dbReference type="Gene3D" id="2.60.40.420">
    <property type="entry name" value="Cupredoxins - blue copper proteins"/>
    <property type="match status" value="2"/>
</dbReference>
<dbReference type="Proteomes" id="UP001163823">
    <property type="component" value="Chromosome 2"/>
</dbReference>
<organism evidence="9 10">
    <name type="scientific">Quillaja saponaria</name>
    <name type="common">Soap bark tree</name>
    <dbReference type="NCBI Taxonomy" id="32244"/>
    <lineage>
        <taxon>Eukaryota</taxon>
        <taxon>Viridiplantae</taxon>
        <taxon>Streptophyta</taxon>
        <taxon>Embryophyta</taxon>
        <taxon>Tracheophyta</taxon>
        <taxon>Spermatophyta</taxon>
        <taxon>Magnoliopsida</taxon>
        <taxon>eudicotyledons</taxon>
        <taxon>Gunneridae</taxon>
        <taxon>Pentapetalae</taxon>
        <taxon>rosids</taxon>
        <taxon>fabids</taxon>
        <taxon>Fabales</taxon>
        <taxon>Quillajaceae</taxon>
        <taxon>Quillaja</taxon>
    </lineage>
</organism>
<dbReference type="InterPro" id="IPR039391">
    <property type="entry name" value="Phytocyanin-like"/>
</dbReference>
<feature type="region of interest" description="Disordered" evidence="6">
    <location>
        <begin position="288"/>
        <end position="317"/>
    </location>
</feature>
<evidence type="ECO:0000259" key="8">
    <source>
        <dbReference type="PROSITE" id="PS51485"/>
    </source>
</evidence>
<dbReference type="InterPro" id="IPR008972">
    <property type="entry name" value="Cupredoxin"/>
</dbReference>
<feature type="domain" description="Phytocyanin" evidence="8">
    <location>
        <begin position="26"/>
        <end position="129"/>
    </location>
</feature>
<evidence type="ECO:0000256" key="6">
    <source>
        <dbReference type="SAM" id="MobiDB-lite"/>
    </source>
</evidence>
<feature type="compositionally biased region" description="Low complexity" evidence="6">
    <location>
        <begin position="288"/>
        <end position="309"/>
    </location>
</feature>
<dbReference type="PANTHER" id="PTHR33021">
    <property type="entry name" value="BLUE COPPER PROTEIN"/>
    <property type="match status" value="1"/>
</dbReference>
<dbReference type="PROSITE" id="PS00196">
    <property type="entry name" value="COPPER_BLUE"/>
    <property type="match status" value="1"/>
</dbReference>
<dbReference type="CDD" id="cd13920">
    <property type="entry name" value="Stellacyanin"/>
    <property type="match status" value="2"/>
</dbReference>
<evidence type="ECO:0000313" key="10">
    <source>
        <dbReference type="Proteomes" id="UP001163823"/>
    </source>
</evidence>
<evidence type="ECO:0000256" key="5">
    <source>
        <dbReference type="ARBA" id="ARBA00023180"/>
    </source>
</evidence>
<keyword evidence="3" id="KW-0249">Electron transport</keyword>